<feature type="domain" description="C-type lectin" evidence="5">
    <location>
        <begin position="1697"/>
        <end position="1823"/>
    </location>
</feature>
<dbReference type="Proteomes" id="UP001369086">
    <property type="component" value="Unassembled WGS sequence"/>
</dbReference>
<evidence type="ECO:0000313" key="9">
    <source>
        <dbReference type="Proteomes" id="UP001369086"/>
    </source>
</evidence>
<dbReference type="Pfam" id="PF03815">
    <property type="entry name" value="LCCL"/>
    <property type="match status" value="1"/>
</dbReference>
<name>A0ABR1A6D9_HUSHU</name>
<keyword evidence="1" id="KW-0430">Lectin</keyword>
<feature type="domain" description="LCCL" evidence="7">
    <location>
        <begin position="999"/>
        <end position="1084"/>
    </location>
</feature>
<evidence type="ECO:0000313" key="8">
    <source>
        <dbReference type="EMBL" id="KAK6492662.1"/>
    </source>
</evidence>
<evidence type="ECO:0000256" key="1">
    <source>
        <dbReference type="ARBA" id="ARBA00022734"/>
    </source>
</evidence>
<feature type="domain" description="C-type lectin" evidence="5">
    <location>
        <begin position="1850"/>
        <end position="1969"/>
    </location>
</feature>
<dbReference type="InterPro" id="IPR001304">
    <property type="entry name" value="C-type_lectin-like"/>
</dbReference>
<dbReference type="PROSITE" id="PS50041">
    <property type="entry name" value="C_TYPE_LECTIN_2"/>
    <property type="match status" value="12"/>
</dbReference>
<keyword evidence="9" id="KW-1185">Reference proteome</keyword>
<dbReference type="PROSITE" id="PS01286">
    <property type="entry name" value="FA58C_2"/>
    <property type="match status" value="1"/>
</dbReference>
<dbReference type="InterPro" id="IPR016186">
    <property type="entry name" value="C-type_lectin-like/link_sf"/>
</dbReference>
<dbReference type="InterPro" id="IPR000922">
    <property type="entry name" value="Lectin_gal-bd_dom"/>
</dbReference>
<reference evidence="8 9" key="1">
    <citation type="submission" date="2021-05" db="EMBL/GenBank/DDBJ databases">
        <authorList>
            <person name="Zahm M."/>
            <person name="Klopp C."/>
            <person name="Cabau C."/>
            <person name="Kuhl H."/>
            <person name="Suciu R."/>
            <person name="Ciorpac M."/>
            <person name="Holostenco D."/>
            <person name="Gessner J."/>
            <person name="Wuertz S."/>
            <person name="Hohne C."/>
            <person name="Stock M."/>
            <person name="Gislard M."/>
            <person name="Lluch J."/>
            <person name="Milhes M."/>
            <person name="Lampietro C."/>
            <person name="Lopez Roques C."/>
            <person name="Donnadieu C."/>
            <person name="Du K."/>
            <person name="Schartl M."/>
            <person name="Guiguen Y."/>
        </authorList>
    </citation>
    <scope>NUCLEOTIDE SEQUENCE [LARGE SCALE GENOMIC DNA]</scope>
    <source>
        <strain evidence="8">Hh-F2</strain>
        <tissue evidence="8">Blood</tissue>
    </source>
</reference>
<gene>
    <name evidence="8" type="ORF">HHUSO_G2041</name>
</gene>
<organism evidence="8 9">
    <name type="scientific">Huso huso</name>
    <name type="common">Beluga</name>
    <name type="synonym">Acipenser huso</name>
    <dbReference type="NCBI Taxonomy" id="61971"/>
    <lineage>
        <taxon>Eukaryota</taxon>
        <taxon>Metazoa</taxon>
        <taxon>Chordata</taxon>
        <taxon>Craniata</taxon>
        <taxon>Vertebrata</taxon>
        <taxon>Euteleostomi</taxon>
        <taxon>Actinopterygii</taxon>
        <taxon>Chondrostei</taxon>
        <taxon>Acipenseriformes</taxon>
        <taxon>Acipenseridae</taxon>
        <taxon>Huso</taxon>
    </lineage>
</organism>
<feature type="domain" description="C-type lectin" evidence="5">
    <location>
        <begin position="189"/>
        <end position="322"/>
    </location>
</feature>
<keyword evidence="3" id="KW-0812">Transmembrane</keyword>
<dbReference type="SMART" id="SM00603">
    <property type="entry name" value="LCCL"/>
    <property type="match status" value="1"/>
</dbReference>
<dbReference type="PROSITE" id="PS50022">
    <property type="entry name" value="FA58C_3"/>
    <property type="match status" value="1"/>
</dbReference>
<dbReference type="Gene3D" id="2.170.130.20">
    <property type="entry name" value="LCCL-like domain"/>
    <property type="match status" value="1"/>
</dbReference>
<evidence type="ECO:0000259" key="6">
    <source>
        <dbReference type="PROSITE" id="PS50228"/>
    </source>
</evidence>
<dbReference type="InterPro" id="IPR043159">
    <property type="entry name" value="Lectin_gal-bd_sf"/>
</dbReference>
<dbReference type="PANTHER" id="PTHR22803">
    <property type="entry name" value="MANNOSE, PHOSPHOLIPASE, LECTIN RECEPTOR RELATED"/>
    <property type="match status" value="1"/>
</dbReference>
<keyword evidence="3" id="KW-1133">Transmembrane helix</keyword>
<evidence type="ECO:0000256" key="2">
    <source>
        <dbReference type="ARBA" id="ARBA00023157"/>
    </source>
</evidence>
<dbReference type="Gene3D" id="2.60.120.260">
    <property type="entry name" value="Galactose-binding domain-like"/>
    <property type="match status" value="1"/>
</dbReference>
<dbReference type="SMART" id="SM00034">
    <property type="entry name" value="CLECT"/>
    <property type="match status" value="12"/>
</dbReference>
<protein>
    <submittedName>
        <fullName evidence="8">Macrophage mannose receptor 1-like</fullName>
    </submittedName>
</protein>
<dbReference type="InterPro" id="IPR016187">
    <property type="entry name" value="CTDL_fold"/>
</dbReference>
<dbReference type="SMART" id="SM00231">
    <property type="entry name" value="FA58C"/>
    <property type="match status" value="1"/>
</dbReference>
<accession>A0ABR1A6D9</accession>
<dbReference type="InterPro" id="IPR018378">
    <property type="entry name" value="C-type_lectin_CS"/>
</dbReference>
<feature type="domain" description="C-type lectin" evidence="5">
    <location>
        <begin position="336"/>
        <end position="460"/>
    </location>
</feature>
<dbReference type="Pfam" id="PF00059">
    <property type="entry name" value="Lectin_C"/>
    <property type="match status" value="12"/>
</dbReference>
<dbReference type="InterPro" id="IPR008979">
    <property type="entry name" value="Galactose-bd-like_sf"/>
</dbReference>
<dbReference type="InterPro" id="IPR036609">
    <property type="entry name" value="LCCL_sf"/>
</dbReference>
<feature type="domain" description="C-type lectin" evidence="5">
    <location>
        <begin position="484"/>
        <end position="602"/>
    </location>
</feature>
<dbReference type="SUPFAM" id="SSF49785">
    <property type="entry name" value="Galactose-binding domain-like"/>
    <property type="match status" value="1"/>
</dbReference>
<sequence length="2191" mass="246115">MRETCVASGLPCVTTLVNMLSTTPRQDGNVLPRLSHSPLCQTEGQCQDPWRPYDNKCYYISSDVKSWPDARSDCEMRGGDLMSISTVQERTWIRTQIGVSNIYWIGLNDVVSEGVWEWSDGSPFLEELQNWRPGQPDNWQDNEDCVQFAASDSARWNDEFCTVARNYICKRLTPNPPTQCDTANGWELFGSNCYKLKNEPHKSWFSARRDCVTEGGDLVSILKEDEEHYVISKMDASSFDVWIGFSTLSCTPFSCEVQPNNVNFLWSDGLSSSPSFTSWAADQPDLSFKETGICSAVVKDEGADYGKWKSHLCRHERPYMCKRGLNTICPPGWIGFDSHCYWVVSNPNLLTTWSEAQGECSRLGGNLLIINSQAEQYFINGFLPDLLQSEVPDIWIGLSDQDADGTFRWVDRKDITYQNWAVSHPHNVPHLWDCGQIYTGNVEGKWETANCFRNLGFVCEMAGGQNIQPTSKPDKHCDPGYLLFGDSCYHFESDFAKNWQDAKQQCLNDGGDLASIHSPETLSFLTAHMSGSSWVGLNDKQAEGTYVWSDGSPKDFEIIWSEGQPDNWEDNEDCVQLYGPDAWTPGFFNDQNCDHSYPFICKKGEGHGPRPTPPPGRPGWTQKCGYWDSDPFNDYCYLFQSLSLKTWADARRDCQNQGGDLVSITEPFEQAFIQAKISTVPTGVALWMGGHDSVSEGGWQWTDNSPFRYINWYTGNPDDYYGEDCTTVRIRDGYWNDDNCDFHRGYICKRRGNSPPPEDHPQEGYTTVHICQDTSATITCPHNSVIRIQAAMFGRQSSTICPLESGTSGSCLVENSLATVRQFCENRNHCFLLAHAEHDPCPEVSKYLEVVYSCEQNVCVRGLGMEDGNITNGHLSASSSSSNHGPDHARLNGNSCWMPSSAANSWIQVNLGEVKKVTGVVLQGCPTDDHWVKSYKVQISADGSTWTNYQDTEFTGNTDRNTAVTHLFGQPPVVQHIRILPQTHNIQLGLRMEILGCRANYTFTCGSIPAYSFVSDRTTLHCPAGCATQYYSVYGSHVYRGDSNICAAAIHAGVILNENGGECTMLKEAGLSHYSASTRNGITTKQYDGSYSHSFKFADGEMRCAGPDWYEFGDFCYKPFNDKQTWFSARQECRKIGAELVSILSQSEQSWIESYLYMATSDMWIGMNDLEMQNYFIWSDGQLVRFTYWDSGRPTNHNTYNKNCVEMLYKNGRWNDVSCSELNTYICKHSKDHYPAPSISPTVYGCQEGWEGYRYSCYWLEETPLTWSAAKTFCQSKSSTLLHILDIFEQSHFTYRLAEYSGFWWIGMRAKGNALGGVDYEWDNKAPVTFTHWDRDQPDNQEGSCVSMTSGPAGGFWDDQPCDSSFPFVCEAERNGISPPPPITTEAPSEGCANGWKSTNGLSHCYKFFLNDHSKKRNWQSARQDCLSRGAELVSIHSSGEQRFLSSGDVGRTAWIGLQNDPLSGGYQWSDGSPVGFTNWGSGEPNNHQGRENCVEMGIRSNYSYWNDLNCDAVKDWICEIRKGQAPIIPPVPPPDIPAIECGTNPGWRKNNGMCYYYNDTEITDLYTAALRCYEENARLASIADEEEQSFLTSMVGTGAIEYAWIGLKEMGVVGGEYHWLDFSPVTFVNWAPGEPNDANGEEQCVQMSRHAGTWYDMNCGKTSAGYVCKKYPGDSHTAPPPTQPWSGHCPQDWLLFGNKCFLFKGRHDGKDEYHANWTFAQTWCGDQGGDLAVIDNQYENDFVASYLEDIRAPVWIGLSDVLHEGKFTWSDGSQVLYTNWNAGEPNNFGDSGEHCTMIAHSHRETGRWNDGGCQSKLGFVCYSLFQYVANSIPPPPPTKSPCPHGYTSWKKNCYKLVAEPELQASWQDAQAACEKEKGSLASIDHSYEQNFVAGVVLQGRVDAWIGLRRQGDGSYTWVDGWPVFYTHWGPGEPTNHNEEGCVTMHSPPLFHGTWNDTSCSQKQAYICKITSEKPPPTPAPGDGMCRQGWHTYGRYCYLVVSEKKGFSWPDSRHYCQMGSAELASIHSRAEVEFLVKLNYTRYHNLWIGLTKDSSYGWAWTDKSSFGFVNWALGEPNEIFHPGGGAEKCVEMYVQDGKWNDNNCLEKRGFICRHRQYYQTDGNGGIIIPTDSPGSSTDAGLIAGILIGALLLCVIAGLSYYFFKVRGVKITDFKIDVPSFNNPNFNGASET</sequence>
<feature type="domain" description="C-type lectin" evidence="5">
    <location>
        <begin position="1403"/>
        <end position="1520"/>
    </location>
</feature>
<dbReference type="SUPFAM" id="SSF56436">
    <property type="entry name" value="C-type lectin-like"/>
    <property type="match status" value="12"/>
</dbReference>
<dbReference type="InterPro" id="IPR000421">
    <property type="entry name" value="FA58C"/>
</dbReference>
<feature type="domain" description="C-type lectin" evidence="5">
    <location>
        <begin position="1253"/>
        <end position="1371"/>
    </location>
</feature>
<dbReference type="PROSITE" id="PS50228">
    <property type="entry name" value="SUEL_LECTIN"/>
    <property type="match status" value="1"/>
</dbReference>
<evidence type="ECO:0000259" key="4">
    <source>
        <dbReference type="PROSITE" id="PS50022"/>
    </source>
</evidence>
<feature type="domain" description="F5/8 type C" evidence="4">
    <location>
        <begin position="859"/>
        <end position="997"/>
    </location>
</feature>
<dbReference type="CDD" id="cd00037">
    <property type="entry name" value="CLECT"/>
    <property type="match status" value="11"/>
</dbReference>
<dbReference type="Pfam" id="PF00754">
    <property type="entry name" value="F5_F8_type_C"/>
    <property type="match status" value="1"/>
</dbReference>
<feature type="domain" description="C-type lectin" evidence="5">
    <location>
        <begin position="632"/>
        <end position="749"/>
    </location>
</feature>
<dbReference type="InterPro" id="IPR050111">
    <property type="entry name" value="C-type_lectin/snaclec_domain"/>
</dbReference>
<feature type="domain" description="C-type lectin" evidence="5">
    <location>
        <begin position="1993"/>
        <end position="2113"/>
    </location>
</feature>
<keyword evidence="3" id="KW-0472">Membrane</keyword>
<feature type="domain" description="C-type lectin" evidence="5">
    <location>
        <begin position="1551"/>
        <end position="1660"/>
    </location>
</feature>
<dbReference type="Pfam" id="PF02140">
    <property type="entry name" value="SUEL_Lectin"/>
    <property type="match status" value="1"/>
</dbReference>
<evidence type="ECO:0000256" key="3">
    <source>
        <dbReference type="SAM" id="Phobius"/>
    </source>
</evidence>
<proteinExistence type="predicted"/>
<dbReference type="PROSITE" id="PS50820">
    <property type="entry name" value="LCCL"/>
    <property type="match status" value="1"/>
</dbReference>
<dbReference type="Gene3D" id="3.10.100.10">
    <property type="entry name" value="Mannose-Binding Protein A, subunit A"/>
    <property type="match status" value="12"/>
</dbReference>
<evidence type="ECO:0000259" key="7">
    <source>
        <dbReference type="PROSITE" id="PS50820"/>
    </source>
</evidence>
<dbReference type="InterPro" id="IPR004043">
    <property type="entry name" value="LCCL"/>
</dbReference>
<dbReference type="Gene3D" id="2.60.120.740">
    <property type="match status" value="1"/>
</dbReference>
<feature type="domain" description="SUEL-type lectin" evidence="6">
    <location>
        <begin position="770"/>
        <end position="855"/>
    </location>
</feature>
<dbReference type="InterPro" id="IPR033989">
    <property type="entry name" value="CD209-like_CTLD"/>
</dbReference>
<dbReference type="PROSITE" id="PS00615">
    <property type="entry name" value="C_TYPE_LECTIN_1"/>
    <property type="match status" value="8"/>
</dbReference>
<feature type="transmembrane region" description="Helical" evidence="3">
    <location>
        <begin position="2139"/>
        <end position="2163"/>
    </location>
</feature>
<feature type="domain" description="C-type lectin" evidence="5">
    <location>
        <begin position="1112"/>
        <end position="1228"/>
    </location>
</feature>
<evidence type="ECO:0000259" key="5">
    <source>
        <dbReference type="PROSITE" id="PS50041"/>
    </source>
</evidence>
<dbReference type="CDD" id="cd00057">
    <property type="entry name" value="FA58C"/>
    <property type="match status" value="1"/>
</dbReference>
<dbReference type="SUPFAM" id="SSF69848">
    <property type="entry name" value="LCCL domain"/>
    <property type="match status" value="1"/>
</dbReference>
<dbReference type="EMBL" id="JAHFZB010000002">
    <property type="protein sequence ID" value="KAK6492662.1"/>
    <property type="molecule type" value="Genomic_DNA"/>
</dbReference>
<dbReference type="CDD" id="cd03590">
    <property type="entry name" value="CLECT_DC-SIGN_like"/>
    <property type="match status" value="1"/>
</dbReference>
<comment type="caution">
    <text evidence="8">The sequence shown here is derived from an EMBL/GenBank/DDBJ whole genome shotgun (WGS) entry which is preliminary data.</text>
</comment>
<feature type="domain" description="C-type lectin" evidence="5">
    <location>
        <begin position="53"/>
        <end position="170"/>
    </location>
</feature>
<keyword evidence="2" id="KW-1015">Disulfide bond</keyword>